<reference evidence="4" key="1">
    <citation type="journal article" date="2014" name="Int. J. Syst. Evol. Microbiol.">
        <title>Complete genome sequence of Corynebacterium casei LMG S-19264T (=DSM 44701T), isolated from a smear-ripened cheese.</title>
        <authorList>
            <consortium name="US DOE Joint Genome Institute (JGI-PGF)"/>
            <person name="Walter F."/>
            <person name="Albersmeier A."/>
            <person name="Kalinowski J."/>
            <person name="Ruckert C."/>
        </authorList>
    </citation>
    <scope>NUCLEOTIDE SEQUENCE</scope>
    <source>
        <strain evidence="4">VKM Ac-2007</strain>
    </source>
</reference>
<feature type="region of interest" description="Disordered" evidence="1">
    <location>
        <begin position="144"/>
        <end position="169"/>
    </location>
</feature>
<dbReference type="PANTHER" id="PTHR36933">
    <property type="entry name" value="SLL0788 PROTEIN"/>
    <property type="match status" value="1"/>
</dbReference>
<feature type="chain" id="PRO_5040808972" evidence="2">
    <location>
        <begin position="29"/>
        <end position="230"/>
    </location>
</feature>
<proteinExistence type="predicted"/>
<dbReference type="PANTHER" id="PTHR36933:SF1">
    <property type="entry name" value="SLL0788 PROTEIN"/>
    <property type="match status" value="1"/>
</dbReference>
<dbReference type="PROSITE" id="PS51318">
    <property type="entry name" value="TAT"/>
    <property type="match status" value="1"/>
</dbReference>
<dbReference type="EMBL" id="BSEV01000040">
    <property type="protein sequence ID" value="GLK14991.1"/>
    <property type="molecule type" value="Genomic_DNA"/>
</dbReference>
<name>A0A9W6IBH2_9ACTN</name>
<dbReference type="Proteomes" id="UP001143474">
    <property type="component" value="Unassembled WGS sequence"/>
</dbReference>
<dbReference type="InterPro" id="IPR005183">
    <property type="entry name" value="DUF305_CopM-like"/>
</dbReference>
<keyword evidence="5" id="KW-1185">Reference proteome</keyword>
<dbReference type="InterPro" id="IPR012347">
    <property type="entry name" value="Ferritin-like"/>
</dbReference>
<evidence type="ECO:0000313" key="4">
    <source>
        <dbReference type="EMBL" id="GLK14991.1"/>
    </source>
</evidence>
<protein>
    <submittedName>
        <fullName evidence="4">Lipoprotein</fullName>
    </submittedName>
</protein>
<dbReference type="Gene3D" id="1.20.1260.10">
    <property type="match status" value="1"/>
</dbReference>
<dbReference type="RefSeq" id="WP_271223215.1">
    <property type="nucleotide sequence ID" value="NZ_BAAAVD010000036.1"/>
</dbReference>
<organism evidence="4 5">
    <name type="scientific">Streptosporangium carneum</name>
    <dbReference type="NCBI Taxonomy" id="47481"/>
    <lineage>
        <taxon>Bacteria</taxon>
        <taxon>Bacillati</taxon>
        <taxon>Actinomycetota</taxon>
        <taxon>Actinomycetes</taxon>
        <taxon>Streptosporangiales</taxon>
        <taxon>Streptosporangiaceae</taxon>
        <taxon>Streptosporangium</taxon>
    </lineage>
</organism>
<keyword evidence="4" id="KW-0449">Lipoprotein</keyword>
<feature type="signal peptide" evidence="2">
    <location>
        <begin position="1"/>
        <end position="28"/>
    </location>
</feature>
<comment type="caution">
    <text evidence="4">The sequence shown here is derived from an EMBL/GenBank/DDBJ whole genome shotgun (WGS) entry which is preliminary data.</text>
</comment>
<gene>
    <name evidence="4" type="ORF">GCM10017600_84040</name>
</gene>
<evidence type="ECO:0000313" key="5">
    <source>
        <dbReference type="Proteomes" id="UP001143474"/>
    </source>
</evidence>
<keyword evidence="2" id="KW-0732">Signal</keyword>
<sequence length="230" mass="24780">MDTHNSPVRRAALLAAALGTGAALVACAPGGVHVTGPQAHVNASAAALVEAPADEHNARDVLFAQRMISHHRLAMIMSWMAETHTSNARIRALAERIRETQAPEIAQMSGWLESWGERAPTRGPCMMGPPDTRDDDGEHCYRGPDDMGPGMPRGPHMTDRSEPESLDGASEGAFDRMFLDMMISHHTDAIDMATVERQDGLYPPARALAASVITGQTAEITEIRALRARS</sequence>
<feature type="compositionally biased region" description="Low complexity" evidence="1">
    <location>
        <begin position="146"/>
        <end position="155"/>
    </location>
</feature>
<feature type="domain" description="DUF305" evidence="3">
    <location>
        <begin position="60"/>
        <end position="226"/>
    </location>
</feature>
<evidence type="ECO:0000256" key="2">
    <source>
        <dbReference type="SAM" id="SignalP"/>
    </source>
</evidence>
<dbReference type="InterPro" id="IPR006311">
    <property type="entry name" value="TAT_signal"/>
</dbReference>
<evidence type="ECO:0000259" key="3">
    <source>
        <dbReference type="Pfam" id="PF03713"/>
    </source>
</evidence>
<accession>A0A9W6IBH2</accession>
<evidence type="ECO:0000256" key="1">
    <source>
        <dbReference type="SAM" id="MobiDB-lite"/>
    </source>
</evidence>
<reference evidence="4" key="2">
    <citation type="submission" date="2023-01" db="EMBL/GenBank/DDBJ databases">
        <authorList>
            <person name="Sun Q."/>
            <person name="Evtushenko L."/>
        </authorList>
    </citation>
    <scope>NUCLEOTIDE SEQUENCE</scope>
    <source>
        <strain evidence="4">VKM Ac-2007</strain>
    </source>
</reference>
<dbReference type="Pfam" id="PF03713">
    <property type="entry name" value="DUF305"/>
    <property type="match status" value="1"/>
</dbReference>
<dbReference type="AlphaFoldDB" id="A0A9W6IBH2"/>